<evidence type="ECO:0000313" key="1">
    <source>
        <dbReference type="EMBL" id="SDY14099.1"/>
    </source>
</evidence>
<gene>
    <name evidence="1" type="ORF">SAMN04488579_11774</name>
</gene>
<dbReference type="RefSeq" id="WP_090246121.1">
    <property type="nucleotide sequence ID" value="NZ_FNOU01000017.1"/>
</dbReference>
<dbReference type="AlphaFoldDB" id="A0A1H3HHF0"/>
<reference evidence="2" key="1">
    <citation type="submission" date="2016-10" db="EMBL/GenBank/DDBJ databases">
        <authorList>
            <person name="Varghese N."/>
            <person name="Submissions S."/>
        </authorList>
    </citation>
    <scope>NUCLEOTIDE SEQUENCE [LARGE SCALE GENOMIC DNA]</scope>
    <source>
        <strain evidence="2">VPI 5359</strain>
    </source>
</reference>
<keyword evidence="2" id="KW-1185">Reference proteome</keyword>
<accession>A0A1H3HHF0</accession>
<organism evidence="1 2">
    <name type="scientific">Eubacterium barkeri</name>
    <name type="common">Clostridium barkeri</name>
    <dbReference type="NCBI Taxonomy" id="1528"/>
    <lineage>
        <taxon>Bacteria</taxon>
        <taxon>Bacillati</taxon>
        <taxon>Bacillota</taxon>
        <taxon>Clostridia</taxon>
        <taxon>Eubacteriales</taxon>
        <taxon>Eubacteriaceae</taxon>
        <taxon>Eubacterium</taxon>
    </lineage>
</organism>
<sequence>METVSIDRESGNRTPCEFDCDAAGIGRIFCMILTGLTPEEMAREIVRADVPECGLEVAK</sequence>
<evidence type="ECO:0000313" key="2">
    <source>
        <dbReference type="Proteomes" id="UP000199652"/>
    </source>
</evidence>
<dbReference type="STRING" id="1528.SAMN04488579_11774"/>
<proteinExistence type="predicted"/>
<name>A0A1H3HHF0_EUBBA</name>
<dbReference type="Proteomes" id="UP000199652">
    <property type="component" value="Unassembled WGS sequence"/>
</dbReference>
<protein>
    <submittedName>
        <fullName evidence="1">Uncharacterized protein</fullName>
    </submittedName>
</protein>
<dbReference type="EMBL" id="FNOU01000017">
    <property type="protein sequence ID" value="SDY14099.1"/>
    <property type="molecule type" value="Genomic_DNA"/>
</dbReference>